<name>G3T3A9_LOXAF</name>
<dbReference type="GO" id="GO:0001522">
    <property type="term" value="P:pseudouridine synthesis"/>
    <property type="evidence" value="ECO:0007669"/>
    <property type="project" value="InterPro"/>
</dbReference>
<keyword evidence="12" id="KW-1185">Reference proteome</keyword>
<organism evidence="11 12">
    <name type="scientific">Loxodonta africana</name>
    <name type="common">African elephant</name>
    <dbReference type="NCBI Taxonomy" id="9785"/>
    <lineage>
        <taxon>Eukaryota</taxon>
        <taxon>Metazoa</taxon>
        <taxon>Chordata</taxon>
        <taxon>Craniata</taxon>
        <taxon>Vertebrata</taxon>
        <taxon>Euteleostomi</taxon>
        <taxon>Mammalia</taxon>
        <taxon>Eutheria</taxon>
        <taxon>Afrotheria</taxon>
        <taxon>Proboscidea</taxon>
        <taxon>Elephantidae</taxon>
        <taxon>Loxodonta</taxon>
    </lineage>
</organism>
<keyword evidence="2 9" id="KW-0690">Ribosome biogenesis</keyword>
<feature type="compositionally biased region" description="Acidic residues" evidence="10">
    <location>
        <begin position="87"/>
        <end position="97"/>
    </location>
</feature>
<keyword evidence="4" id="KW-0597">Phosphoprotein</keyword>
<comment type="function">
    <text evidence="7">RNA-binding protein required for the maturation of box H/ACA snoRNPs complex and ribosome biogenesis. During assembly of the H/ACA snoRNPs complex, it associates with the complex and disappears during maturation of the complex and is replaced by NOLA1/GAR1 to yield mature H/ACA snoRNPs complex. Probably competes with NOLA1/GAR1 for binding with DKC1/NOLA4.</text>
</comment>
<reference evidence="11" key="2">
    <citation type="submission" date="2025-08" db="UniProtKB">
        <authorList>
            <consortium name="Ensembl"/>
        </authorList>
    </citation>
    <scope>IDENTIFICATION</scope>
    <source>
        <strain evidence="11">Isolate ISIS603380</strain>
    </source>
</reference>
<dbReference type="Gene3D" id="2.40.10.230">
    <property type="entry name" value="Probable tRNA pseudouridine synthase domain"/>
    <property type="match status" value="1"/>
</dbReference>
<dbReference type="GO" id="GO:0043489">
    <property type="term" value="P:RNA stabilization"/>
    <property type="evidence" value="ECO:0007669"/>
    <property type="project" value="UniProtKB-ARBA"/>
</dbReference>
<evidence type="ECO:0000256" key="2">
    <source>
        <dbReference type="ARBA" id="ARBA00022517"/>
    </source>
</evidence>
<evidence type="ECO:0000256" key="8">
    <source>
        <dbReference type="ARBA" id="ARBA00063185"/>
    </source>
</evidence>
<dbReference type="GO" id="GO:0006364">
    <property type="term" value="P:rRNA processing"/>
    <property type="evidence" value="ECO:0007669"/>
    <property type="project" value="UniProtKB-KW"/>
</dbReference>
<dbReference type="OMA" id="MYSMDND"/>
<dbReference type="PANTHER" id="PTHR31633">
    <property type="entry name" value="H/ACA RIBONUCLEOPROTEIN COMPLEX NON-CORE SUBUNIT NAF1"/>
    <property type="match status" value="1"/>
</dbReference>
<feature type="region of interest" description="Disordered" evidence="10">
    <location>
        <begin position="17"/>
        <end position="106"/>
    </location>
</feature>
<comment type="similarity">
    <text evidence="1">Belongs to the NAF1 family.</text>
</comment>
<dbReference type="GO" id="GO:0005732">
    <property type="term" value="C:sno(s)RNA-containing ribonucleoprotein complex"/>
    <property type="evidence" value="ECO:0007669"/>
    <property type="project" value="InterPro"/>
</dbReference>
<dbReference type="AlphaFoldDB" id="G3T3A9"/>
<keyword evidence="3 9" id="KW-0698">rRNA processing</keyword>
<evidence type="ECO:0000313" key="12">
    <source>
        <dbReference type="Proteomes" id="UP000007646"/>
    </source>
</evidence>
<feature type="compositionally biased region" description="Low complexity" evidence="10">
    <location>
        <begin position="44"/>
        <end position="58"/>
    </location>
</feature>
<evidence type="ECO:0000256" key="9">
    <source>
        <dbReference type="RuleBase" id="RU364004"/>
    </source>
</evidence>
<dbReference type="InterPro" id="IPR007504">
    <property type="entry name" value="H/ACA_rnp_Gar1/Naf1"/>
</dbReference>
<feature type="compositionally biased region" description="Basic residues" evidence="10">
    <location>
        <begin position="292"/>
        <end position="304"/>
    </location>
</feature>
<dbReference type="STRING" id="9785.ENSLAFP00000007707"/>
<evidence type="ECO:0000313" key="11">
    <source>
        <dbReference type="Ensembl" id="ENSLAFP00000007707.3"/>
    </source>
</evidence>
<dbReference type="GO" id="GO:0000493">
    <property type="term" value="P:box H/ACA snoRNP assembly"/>
    <property type="evidence" value="ECO:0007669"/>
    <property type="project" value="InterPro"/>
</dbReference>
<dbReference type="InterPro" id="IPR040309">
    <property type="entry name" value="Naf1"/>
</dbReference>
<dbReference type="InterPro" id="IPR009000">
    <property type="entry name" value="Transl_B-barrel_sf"/>
</dbReference>
<dbReference type="SUPFAM" id="SSF50447">
    <property type="entry name" value="Translation proteins"/>
    <property type="match status" value="1"/>
</dbReference>
<dbReference type="GO" id="GO:0005730">
    <property type="term" value="C:nucleolus"/>
    <property type="evidence" value="ECO:0007669"/>
    <property type="project" value="UniProtKB-SubCell"/>
</dbReference>
<dbReference type="Proteomes" id="UP000007646">
    <property type="component" value="Unassembled WGS sequence"/>
</dbReference>
<dbReference type="PANTHER" id="PTHR31633:SF1">
    <property type="entry name" value="H_ACA RIBONUCLEOPROTEIN COMPLEX NON-CORE SUBUNIT NAF1"/>
    <property type="match status" value="1"/>
</dbReference>
<dbReference type="InParanoid" id="G3T3A9"/>
<evidence type="ECO:0000256" key="10">
    <source>
        <dbReference type="SAM" id="MobiDB-lite"/>
    </source>
</evidence>
<keyword evidence="6 9" id="KW-0539">Nucleus</keyword>
<evidence type="ECO:0000256" key="7">
    <source>
        <dbReference type="ARBA" id="ARBA00057529"/>
    </source>
</evidence>
<comment type="subunit">
    <text evidence="8">During assembly of the complex, component of the small nucleolar ribonucleoprotein particles containing H/ACA-type snoRNAs (H/ACA snoRNPs) which contains NOLA2/NHP2, NOLA3/NOP10, NAF1 and DKC1/NOLA4. Interacts directly with DKC1/NOLA4.</text>
</comment>
<evidence type="ECO:0000256" key="3">
    <source>
        <dbReference type="ARBA" id="ARBA00022552"/>
    </source>
</evidence>
<comment type="subcellular location">
    <subcellularLocation>
        <location evidence="9">Nucleus</location>
        <location evidence="9">Nucleolus</location>
    </subcellularLocation>
</comment>
<reference evidence="11 12" key="1">
    <citation type="submission" date="2009-06" db="EMBL/GenBank/DDBJ databases">
        <title>The Genome Sequence of Loxodonta africana (African elephant).</title>
        <authorList>
            <person name="Di Palma F."/>
            <person name="Heiman D."/>
            <person name="Young S."/>
            <person name="Johnson J."/>
            <person name="Lander E.S."/>
            <person name="Lindblad-Toh K."/>
        </authorList>
    </citation>
    <scope>NUCLEOTIDE SEQUENCE [LARGE SCALE GENOMIC DNA]</scope>
    <source>
        <strain evidence="11 12">Isolate ISIS603380</strain>
    </source>
</reference>
<keyword evidence="9" id="KW-0687">Ribonucleoprotein</keyword>
<evidence type="ECO:0000256" key="5">
    <source>
        <dbReference type="ARBA" id="ARBA00022884"/>
    </source>
</evidence>
<comment type="similarity">
    <text evidence="9">Belongs to the GAR1 family.</text>
</comment>
<protein>
    <recommendedName>
        <fullName evidence="9">H/ACA ribonucleoprotein complex subunit</fullName>
    </recommendedName>
</protein>
<comment type="function">
    <text evidence="9">Required for ribosome biogenesis. Part of a complex which catalyzes pseudouridylation of rRNA. This involves the isomerization of uridine such that the ribose is subsequently attached to C5, instead of the normal N1. Pseudouridine ("psi") residues may serve to stabilize the conformation of rRNAs.</text>
</comment>
<accession>G3T3A9</accession>
<evidence type="ECO:0000256" key="6">
    <source>
        <dbReference type="ARBA" id="ARBA00023242"/>
    </source>
</evidence>
<feature type="region of interest" description="Disordered" evidence="10">
    <location>
        <begin position="261"/>
        <end position="313"/>
    </location>
</feature>
<feature type="compositionally biased region" description="Basic and acidic residues" evidence="10">
    <location>
        <begin position="261"/>
        <end position="272"/>
    </location>
</feature>
<dbReference type="FunFam" id="2.40.10.230:FF:000002">
    <property type="entry name" value="H/ACA ribonucleoprotein complex non-core subunit NAF1"/>
    <property type="match status" value="1"/>
</dbReference>
<sequence>MEVVEAAAAQLETLKFNGGGLAVGEGLTAPPAAKPRPAGERAAEPAVSAVAAGGSRAPQWEPEAPPGGNCVAGLAAAEPARTQDSVETSDSDTDSDSDSSSSFVGEGLVSEEHMSLPPVLSDGEDNLQVEKENKNFPLKTKDELLLDELPSVEELTIILPEDIELKPLGMVSSIIEQLVIIESMSSVPPVNEDTVIFRSDRQAAGKIFEIFGRVAHPFYVLRFNSSEHIESKGIKIKDTMYFAPSMKDFTQYVFTEKLKQERGSDASWKNDQEPPPEALDFSDDEKETEAKQRKKSQIQGRKKLKSEFSEPGE</sequence>
<dbReference type="Ensembl" id="ENSLAFT00000009193.3">
    <property type="protein sequence ID" value="ENSLAFP00000007707.3"/>
    <property type="gene ID" value="ENSLAFG00000009193.3"/>
</dbReference>
<proteinExistence type="inferred from homology"/>
<dbReference type="InterPro" id="IPR038664">
    <property type="entry name" value="Gar1/Naf1_Cbf5-bd_sf"/>
</dbReference>
<keyword evidence="5 9" id="KW-0694">RNA-binding</keyword>
<evidence type="ECO:0000256" key="4">
    <source>
        <dbReference type="ARBA" id="ARBA00022553"/>
    </source>
</evidence>
<comment type="subunit">
    <text evidence="9">Component of the small nucleolar ribonucleoprotein particles containing H/ACA-type snoRNAs (H/ACA snoRNPs).</text>
</comment>
<dbReference type="GeneTree" id="ENSGT00390000004697"/>
<dbReference type="GO" id="GO:0003723">
    <property type="term" value="F:RNA binding"/>
    <property type="evidence" value="ECO:0007669"/>
    <property type="project" value="UniProtKB-KW"/>
</dbReference>
<dbReference type="FunCoup" id="G3T3A9">
    <property type="interactions" value="328"/>
</dbReference>
<dbReference type="eggNOG" id="KOG2236">
    <property type="taxonomic scope" value="Eukaryota"/>
</dbReference>
<reference evidence="11" key="3">
    <citation type="submission" date="2025-09" db="UniProtKB">
        <authorList>
            <consortium name="Ensembl"/>
        </authorList>
    </citation>
    <scope>IDENTIFICATION</scope>
    <source>
        <strain evidence="11">Isolate ISIS603380</strain>
    </source>
</reference>
<evidence type="ECO:0000256" key="1">
    <source>
        <dbReference type="ARBA" id="ARBA00009801"/>
    </source>
</evidence>
<dbReference type="HOGENOM" id="CLU_032218_0_0_1"/>
<dbReference type="Pfam" id="PF04410">
    <property type="entry name" value="Gar1"/>
    <property type="match status" value="1"/>
</dbReference>